<organism evidence="2 3">
    <name type="scientific">Amycolatopsis camponoti</name>
    <dbReference type="NCBI Taxonomy" id="2606593"/>
    <lineage>
        <taxon>Bacteria</taxon>
        <taxon>Bacillati</taxon>
        <taxon>Actinomycetota</taxon>
        <taxon>Actinomycetes</taxon>
        <taxon>Pseudonocardiales</taxon>
        <taxon>Pseudonocardiaceae</taxon>
        <taxon>Amycolatopsis</taxon>
    </lineage>
</organism>
<sequence>MTATDPETRAPKRGPEPVQGMGMLIGLLFLILGALELMPGVSVGEGASRALFGVFAVSGAWTLVHLLTGAAAVFCTRSSRAAARFLVIGGACYAVIGLAGLLPLPRAVTDTLPLNTAGICLDLAFGTAMLILGAGWLWRRPARRR</sequence>
<evidence type="ECO:0000256" key="1">
    <source>
        <dbReference type="SAM" id="Phobius"/>
    </source>
</evidence>
<dbReference type="RefSeq" id="WP_230862562.1">
    <property type="nucleotide sequence ID" value="NZ_CABVGP010000001.1"/>
</dbReference>
<evidence type="ECO:0000313" key="3">
    <source>
        <dbReference type="Proteomes" id="UP000399805"/>
    </source>
</evidence>
<gene>
    <name evidence="2" type="ORF">AA23TX_03868</name>
</gene>
<dbReference type="EMBL" id="CABVGP010000001">
    <property type="protein sequence ID" value="VVJ18847.1"/>
    <property type="molecule type" value="Genomic_DNA"/>
</dbReference>
<protein>
    <recommendedName>
        <fullName evidence="4">DUF4383 domain-containing protein</fullName>
    </recommendedName>
</protein>
<name>A0A6I8LSF9_9PSEU</name>
<dbReference type="AlphaFoldDB" id="A0A6I8LSF9"/>
<feature type="transmembrane region" description="Helical" evidence="1">
    <location>
        <begin position="21"/>
        <end position="38"/>
    </location>
</feature>
<evidence type="ECO:0000313" key="2">
    <source>
        <dbReference type="EMBL" id="VVJ18847.1"/>
    </source>
</evidence>
<evidence type="ECO:0008006" key="4">
    <source>
        <dbReference type="Google" id="ProtNLM"/>
    </source>
</evidence>
<feature type="transmembrane region" description="Helical" evidence="1">
    <location>
        <begin position="116"/>
        <end position="138"/>
    </location>
</feature>
<keyword evidence="3" id="KW-1185">Reference proteome</keyword>
<feature type="transmembrane region" description="Helical" evidence="1">
    <location>
        <begin position="85"/>
        <end position="104"/>
    </location>
</feature>
<keyword evidence="1" id="KW-1133">Transmembrane helix</keyword>
<dbReference type="Pfam" id="PF14325">
    <property type="entry name" value="DUF4383"/>
    <property type="match status" value="1"/>
</dbReference>
<dbReference type="Proteomes" id="UP000399805">
    <property type="component" value="Unassembled WGS sequence"/>
</dbReference>
<accession>A0A6I8LSF9</accession>
<feature type="transmembrane region" description="Helical" evidence="1">
    <location>
        <begin position="50"/>
        <end position="73"/>
    </location>
</feature>
<keyword evidence="1" id="KW-0812">Transmembrane</keyword>
<proteinExistence type="predicted"/>
<reference evidence="2 3" key="1">
    <citation type="submission" date="2019-09" db="EMBL/GenBank/DDBJ databases">
        <authorList>
            <person name="Leyn A S."/>
        </authorList>
    </citation>
    <scope>NUCLEOTIDE SEQUENCE [LARGE SCALE GENOMIC DNA]</scope>
    <source>
        <strain evidence="2">AA231_1</strain>
    </source>
</reference>
<keyword evidence="1" id="KW-0472">Membrane</keyword>